<dbReference type="RefSeq" id="WP_266341973.1">
    <property type="nucleotide sequence ID" value="NZ_JAPKNH010000001.1"/>
</dbReference>
<feature type="domain" description="Solute-binding protein family 5" evidence="4">
    <location>
        <begin position="67"/>
        <end position="435"/>
    </location>
</feature>
<name>A0ABW0PT44_9HYPH</name>
<dbReference type="PANTHER" id="PTHR30290:SF37">
    <property type="entry name" value="NICKEL-BINDING PERIPLASMIC PROTEIN"/>
    <property type="match status" value="1"/>
</dbReference>
<evidence type="ECO:0000256" key="3">
    <source>
        <dbReference type="SAM" id="SignalP"/>
    </source>
</evidence>
<protein>
    <submittedName>
        <fullName evidence="5">Nickel ABC transporter substrate-binding protein</fullName>
    </submittedName>
</protein>
<evidence type="ECO:0000313" key="6">
    <source>
        <dbReference type="Proteomes" id="UP001596150"/>
    </source>
</evidence>
<dbReference type="Pfam" id="PF00496">
    <property type="entry name" value="SBP_bac_5"/>
    <property type="match status" value="1"/>
</dbReference>
<evidence type="ECO:0000259" key="4">
    <source>
        <dbReference type="Pfam" id="PF00496"/>
    </source>
</evidence>
<proteinExistence type="inferred from homology"/>
<dbReference type="PIRSF" id="PIRSF002741">
    <property type="entry name" value="MppA"/>
    <property type="match status" value="1"/>
</dbReference>
<feature type="signal peptide" evidence="3">
    <location>
        <begin position="1"/>
        <end position="19"/>
    </location>
</feature>
<feature type="chain" id="PRO_5046164067" evidence="3">
    <location>
        <begin position="20"/>
        <end position="522"/>
    </location>
</feature>
<organism evidence="5 6">
    <name type="scientific">Kaistia terrae</name>
    <dbReference type="NCBI Taxonomy" id="537017"/>
    <lineage>
        <taxon>Bacteria</taxon>
        <taxon>Pseudomonadati</taxon>
        <taxon>Pseudomonadota</taxon>
        <taxon>Alphaproteobacteria</taxon>
        <taxon>Hyphomicrobiales</taxon>
        <taxon>Kaistiaceae</taxon>
        <taxon>Kaistia</taxon>
    </lineage>
</organism>
<comment type="similarity">
    <text evidence="2">Belongs to the bacterial solute-binding protein 5 family.</text>
</comment>
<dbReference type="PANTHER" id="PTHR30290">
    <property type="entry name" value="PERIPLASMIC BINDING COMPONENT OF ABC TRANSPORTER"/>
    <property type="match status" value="1"/>
</dbReference>
<dbReference type="Gene3D" id="3.40.190.10">
    <property type="entry name" value="Periplasmic binding protein-like II"/>
    <property type="match status" value="1"/>
</dbReference>
<dbReference type="Proteomes" id="UP001596150">
    <property type="component" value="Unassembled WGS sequence"/>
</dbReference>
<dbReference type="Gene3D" id="3.10.105.10">
    <property type="entry name" value="Dipeptide-binding Protein, Domain 3"/>
    <property type="match status" value="1"/>
</dbReference>
<keyword evidence="3" id="KW-0732">Signal</keyword>
<evidence type="ECO:0000256" key="1">
    <source>
        <dbReference type="ARBA" id="ARBA00004418"/>
    </source>
</evidence>
<comment type="caution">
    <text evidence="5">The sequence shown here is derived from an EMBL/GenBank/DDBJ whole genome shotgun (WGS) entry which is preliminary data.</text>
</comment>
<evidence type="ECO:0000256" key="2">
    <source>
        <dbReference type="ARBA" id="ARBA00005695"/>
    </source>
</evidence>
<dbReference type="NCBIfam" id="TIGR02294">
    <property type="entry name" value="nickel_nikA"/>
    <property type="match status" value="1"/>
</dbReference>
<accession>A0ABW0PT44</accession>
<comment type="subcellular location">
    <subcellularLocation>
        <location evidence="1">Periplasm</location>
    </subcellularLocation>
</comment>
<dbReference type="InterPro" id="IPR000914">
    <property type="entry name" value="SBP_5_dom"/>
</dbReference>
<keyword evidence="6" id="KW-1185">Reference proteome</keyword>
<dbReference type="SUPFAM" id="SSF53850">
    <property type="entry name" value="Periplasmic binding protein-like II"/>
    <property type="match status" value="1"/>
</dbReference>
<dbReference type="InterPro" id="IPR030678">
    <property type="entry name" value="Peptide/Ni-bd"/>
</dbReference>
<evidence type="ECO:0000313" key="5">
    <source>
        <dbReference type="EMBL" id="MFC5515804.1"/>
    </source>
</evidence>
<reference evidence="6" key="1">
    <citation type="journal article" date="2019" name="Int. J. Syst. Evol. Microbiol.">
        <title>The Global Catalogue of Microorganisms (GCM) 10K type strain sequencing project: providing services to taxonomists for standard genome sequencing and annotation.</title>
        <authorList>
            <consortium name="The Broad Institute Genomics Platform"/>
            <consortium name="The Broad Institute Genome Sequencing Center for Infectious Disease"/>
            <person name="Wu L."/>
            <person name="Ma J."/>
        </authorList>
    </citation>
    <scope>NUCLEOTIDE SEQUENCE [LARGE SCALE GENOMIC DNA]</scope>
    <source>
        <strain evidence="6">KACC 12633</strain>
    </source>
</reference>
<sequence>MRGVLVGALLGIAATIAPASGVVAQTLNFSWPANVGPLNPHAYAPSQMFAQGMVYESLVKYQPDGTVAPWLAASWTTSEDGRTYTFKLRDDVTFSNGETFDAAAVVANLETVMANRKSHDWLELISQFHSVKALADFTVELQLKDPYYPLLQELALVRPVRFLAPSQLPASGNTEEGVKAPIGTGPWKLVETRLGEYDVFERNDSYWGQKPAYEKIVVKVIADSNTRAVALETGDIDLIYGDEGPITPDTFARLKAQGYQGEISPPLGTQAIALNTNKAPTNDLAVRQAINHAIDKDTLISTIYHGTQTRADTLFAPTAPYSDVGLKPYGFDAALAASLLDKAGWTLAPGADFRAKDGQPLQIDLAYIGTDAVMKSVAEVLQADLAKVGIEARLLGEEANAFYARQTDGNFGMIFGNTWGAPYDPHAFVSSMRVPAHADYQAQLGLPDKAKIDAEIGQALTSTDETKRQELYTDILTRLHDEAVYLPLTYSTAMLVARDNVGNLTFGATSFDYPFADLKPKD</sequence>
<gene>
    <name evidence="5" type="primary">nikA</name>
    <name evidence="5" type="ORF">ACFPP9_08495</name>
</gene>
<dbReference type="InterPro" id="IPR039424">
    <property type="entry name" value="SBP_5"/>
</dbReference>
<dbReference type="EMBL" id="JBHSML010000003">
    <property type="protein sequence ID" value="MFC5515804.1"/>
    <property type="molecule type" value="Genomic_DNA"/>
</dbReference>
<dbReference type="InterPro" id="IPR011980">
    <property type="entry name" value="CntA-like"/>
</dbReference>
<dbReference type="CDD" id="cd08489">
    <property type="entry name" value="PBP2_NikA"/>
    <property type="match status" value="1"/>
</dbReference>